<proteinExistence type="predicted"/>
<dbReference type="InterPro" id="IPR017897">
    <property type="entry name" value="Thrombospondin_3_rpt"/>
</dbReference>
<organism evidence="4">
    <name type="scientific">marine sediment metagenome</name>
    <dbReference type="NCBI Taxonomy" id="412755"/>
    <lineage>
        <taxon>unclassified sequences</taxon>
        <taxon>metagenomes</taxon>
        <taxon>ecological metagenomes</taxon>
    </lineage>
</organism>
<dbReference type="Gene3D" id="4.10.1080.10">
    <property type="entry name" value="TSP type-3 repeat"/>
    <property type="match status" value="1"/>
</dbReference>
<evidence type="ECO:0000256" key="2">
    <source>
        <dbReference type="ARBA" id="ARBA00022837"/>
    </source>
</evidence>
<dbReference type="AlphaFoldDB" id="X0XGQ2"/>
<reference evidence="4" key="1">
    <citation type="journal article" date="2014" name="Front. Microbiol.">
        <title>High frequency of phylogenetically diverse reductive dehalogenase-homologous genes in deep subseafloor sedimentary metagenomes.</title>
        <authorList>
            <person name="Kawai M."/>
            <person name="Futagami T."/>
            <person name="Toyoda A."/>
            <person name="Takaki Y."/>
            <person name="Nishi S."/>
            <person name="Hori S."/>
            <person name="Arai W."/>
            <person name="Tsubouchi T."/>
            <person name="Morono Y."/>
            <person name="Uchiyama I."/>
            <person name="Ito T."/>
            <person name="Fujiyama A."/>
            <person name="Inagaki F."/>
            <person name="Takami H."/>
        </authorList>
    </citation>
    <scope>NUCLEOTIDE SEQUENCE</scope>
    <source>
        <strain evidence="4">Expedition CK06-06</strain>
    </source>
</reference>
<keyword evidence="2" id="KW-0106">Calcium</keyword>
<dbReference type="PANTHER" id="PTHR10199">
    <property type="entry name" value="THROMBOSPONDIN"/>
    <property type="match status" value="1"/>
</dbReference>
<evidence type="ECO:0000256" key="3">
    <source>
        <dbReference type="SAM" id="MobiDB-lite"/>
    </source>
</evidence>
<dbReference type="InterPro" id="IPR028974">
    <property type="entry name" value="TSP_type-3_rpt"/>
</dbReference>
<dbReference type="GO" id="GO:0005509">
    <property type="term" value="F:calcium ion binding"/>
    <property type="evidence" value="ECO:0007669"/>
    <property type="project" value="InterPro"/>
</dbReference>
<feature type="non-terminal residue" evidence="4">
    <location>
        <position position="249"/>
    </location>
</feature>
<accession>X0XGQ2</accession>
<dbReference type="PANTHER" id="PTHR10199:SF100">
    <property type="entry name" value="THROMBOSPONDIN, ISOFORM A"/>
    <property type="match status" value="1"/>
</dbReference>
<evidence type="ECO:0000313" key="4">
    <source>
        <dbReference type="EMBL" id="GAG35823.1"/>
    </source>
</evidence>
<feature type="compositionally biased region" description="Acidic residues" evidence="3">
    <location>
        <begin position="111"/>
        <end position="130"/>
    </location>
</feature>
<dbReference type="GO" id="GO:0007155">
    <property type="term" value="P:cell adhesion"/>
    <property type="evidence" value="ECO:0007669"/>
    <property type="project" value="InterPro"/>
</dbReference>
<comment type="caution">
    <text evidence="4">The sequence shown here is derived from an EMBL/GenBank/DDBJ whole genome shotgun (WGS) entry which is preliminary data.</text>
</comment>
<evidence type="ECO:0000256" key="1">
    <source>
        <dbReference type="ARBA" id="ARBA00022729"/>
    </source>
</evidence>
<dbReference type="PROSITE" id="PS51234">
    <property type="entry name" value="TSP3"/>
    <property type="match status" value="1"/>
</dbReference>
<feature type="compositionally biased region" description="Polar residues" evidence="3">
    <location>
        <begin position="98"/>
        <end position="107"/>
    </location>
</feature>
<keyword evidence="1" id="KW-0732">Signal</keyword>
<dbReference type="EMBL" id="BARS01044404">
    <property type="protein sequence ID" value="GAG35823.1"/>
    <property type="molecule type" value="Genomic_DNA"/>
</dbReference>
<dbReference type="SUPFAM" id="SSF103647">
    <property type="entry name" value="TSP type-3 repeat"/>
    <property type="match status" value="1"/>
</dbReference>
<feature type="compositionally biased region" description="Pro residues" evidence="3">
    <location>
        <begin position="187"/>
        <end position="206"/>
    </location>
</feature>
<protein>
    <submittedName>
        <fullName evidence="4">Uncharacterized protein</fullName>
    </submittedName>
</protein>
<gene>
    <name evidence="4" type="ORF">S01H1_67092</name>
</gene>
<sequence length="249" mass="25423">DISYGDRGLGGGYELGARDIAEPAAPDSGSGVLVRLSLQAVGQGTSSVRLERETLFDYRPGEAPPFGTISVDSMLGGGVTVSGGTCPSDTDGDGVPNTFDNCQQVPNTDQIDTDGDGQGDACDSDDDNDTIPDPSDNCPLVSNADQTDSDGDGLGDPCDPGGTPTPPPTPTPTPTPGTPTPTLTPSTPTPTPTLTPSTPTPTPPPGTVALVHGWNNSCYANDAQRVEDALADIADHVLAVYRKRSDQGF</sequence>
<dbReference type="PRINTS" id="PR01217">
    <property type="entry name" value="PRICHEXTENSN"/>
</dbReference>
<feature type="region of interest" description="Disordered" evidence="3">
    <location>
        <begin position="82"/>
        <end position="207"/>
    </location>
</feature>
<dbReference type="InterPro" id="IPR003367">
    <property type="entry name" value="Thrombospondin_3-like_rpt"/>
</dbReference>
<name>X0XGQ2_9ZZZZ</name>
<feature type="non-terminal residue" evidence="4">
    <location>
        <position position="1"/>
    </location>
</feature>
<dbReference type="Pfam" id="PF02412">
    <property type="entry name" value="TSP_3"/>
    <property type="match status" value="2"/>
</dbReference>
<feature type="compositionally biased region" description="Pro residues" evidence="3">
    <location>
        <begin position="163"/>
        <end position="179"/>
    </location>
</feature>